<name>A0ABR1AI41_POLSC</name>
<proteinExistence type="predicted"/>
<sequence length="81" mass="9402">MASHRLEKRPWRAPVVHEDKADKVKVSRGVPQKNVGKVKSFECREWKFNTPEIGEEKVRKYSVVREVHHFAPGRTRSPLGP</sequence>
<comment type="caution">
    <text evidence="1">The sequence shown here is derived from an EMBL/GenBank/DDBJ whole genome shotgun (WGS) entry which is preliminary data.</text>
</comment>
<evidence type="ECO:0000313" key="2">
    <source>
        <dbReference type="Proteomes" id="UP001359485"/>
    </source>
</evidence>
<dbReference type="Proteomes" id="UP001359485">
    <property type="component" value="Unassembled WGS sequence"/>
</dbReference>
<organism evidence="1 2">
    <name type="scientific">Polyplax serrata</name>
    <name type="common">Common mouse louse</name>
    <dbReference type="NCBI Taxonomy" id="468196"/>
    <lineage>
        <taxon>Eukaryota</taxon>
        <taxon>Metazoa</taxon>
        <taxon>Ecdysozoa</taxon>
        <taxon>Arthropoda</taxon>
        <taxon>Hexapoda</taxon>
        <taxon>Insecta</taxon>
        <taxon>Pterygota</taxon>
        <taxon>Neoptera</taxon>
        <taxon>Paraneoptera</taxon>
        <taxon>Psocodea</taxon>
        <taxon>Troctomorpha</taxon>
        <taxon>Phthiraptera</taxon>
        <taxon>Anoplura</taxon>
        <taxon>Polyplacidae</taxon>
        <taxon>Polyplax</taxon>
    </lineage>
</organism>
<accession>A0ABR1AI41</accession>
<gene>
    <name evidence="1" type="ORF">RUM44_003516</name>
</gene>
<keyword evidence="2" id="KW-1185">Reference proteome</keyword>
<evidence type="ECO:0000313" key="1">
    <source>
        <dbReference type="EMBL" id="KAK6619134.1"/>
    </source>
</evidence>
<protein>
    <submittedName>
        <fullName evidence="1">Uncharacterized protein</fullName>
    </submittedName>
</protein>
<dbReference type="EMBL" id="JAWJWF010000049">
    <property type="protein sequence ID" value="KAK6619134.1"/>
    <property type="molecule type" value="Genomic_DNA"/>
</dbReference>
<reference evidence="1 2" key="1">
    <citation type="submission" date="2023-09" db="EMBL/GenBank/DDBJ databases">
        <title>Genomes of two closely related lineages of the louse Polyplax serrata with different host specificities.</title>
        <authorList>
            <person name="Martinu J."/>
            <person name="Tarabai H."/>
            <person name="Stefka J."/>
            <person name="Hypsa V."/>
        </authorList>
    </citation>
    <scope>NUCLEOTIDE SEQUENCE [LARGE SCALE GENOMIC DNA]</scope>
    <source>
        <strain evidence="1">98ZLc_SE</strain>
    </source>
</reference>